<dbReference type="Gene3D" id="3.50.50.60">
    <property type="entry name" value="FAD/NAD(P)-binding domain"/>
    <property type="match status" value="1"/>
</dbReference>
<dbReference type="PANTHER" id="PTHR13847:SF274">
    <property type="entry name" value="RIESKE 2FE-2S IRON-SULFUR PROTEIN YHFW-RELATED"/>
    <property type="match status" value="1"/>
</dbReference>
<keyword evidence="1" id="KW-0001">2Fe-2S</keyword>
<evidence type="ECO:0000256" key="5">
    <source>
        <dbReference type="ARBA" id="ARBA00023157"/>
    </source>
</evidence>
<feature type="domain" description="Rieske" evidence="6">
    <location>
        <begin position="437"/>
        <end position="522"/>
    </location>
</feature>
<dbReference type="Proteomes" id="UP000078148">
    <property type="component" value="Chromosome"/>
</dbReference>
<accession>A0A172ZBL1</accession>
<dbReference type="EMBL" id="CP013023">
    <property type="protein sequence ID" value="ANF94647.1"/>
    <property type="molecule type" value="Genomic_DNA"/>
</dbReference>
<dbReference type="PANTHER" id="PTHR13847">
    <property type="entry name" value="SARCOSINE DEHYDROGENASE-RELATED"/>
    <property type="match status" value="1"/>
</dbReference>
<dbReference type="CDD" id="cd03477">
    <property type="entry name" value="Rieske_YhfW_C"/>
    <property type="match status" value="1"/>
</dbReference>
<dbReference type="KEGG" id="pbv:AR543_00425"/>
<dbReference type="Pfam" id="PF00355">
    <property type="entry name" value="Rieske"/>
    <property type="match status" value="1"/>
</dbReference>
<evidence type="ECO:0000259" key="6">
    <source>
        <dbReference type="PROSITE" id="PS51296"/>
    </source>
</evidence>
<evidence type="ECO:0000256" key="4">
    <source>
        <dbReference type="ARBA" id="ARBA00023014"/>
    </source>
</evidence>
<dbReference type="InterPro" id="IPR005805">
    <property type="entry name" value="Rieske_Fe-S_prot_C"/>
</dbReference>
<dbReference type="Gene3D" id="3.30.9.10">
    <property type="entry name" value="D-Amino Acid Oxidase, subunit A, domain 2"/>
    <property type="match status" value="1"/>
</dbReference>
<dbReference type="PRINTS" id="PR00162">
    <property type="entry name" value="RIESKE"/>
</dbReference>
<dbReference type="FunFam" id="2.102.10.10:FF:000014">
    <property type="entry name" value="Oxidoreductase, FAD dependent"/>
    <property type="match status" value="1"/>
</dbReference>
<organism evidence="7 8">
    <name type="scientific">Paenibacillus bovis</name>
    <dbReference type="NCBI Taxonomy" id="1616788"/>
    <lineage>
        <taxon>Bacteria</taxon>
        <taxon>Bacillati</taxon>
        <taxon>Bacillota</taxon>
        <taxon>Bacilli</taxon>
        <taxon>Bacillales</taxon>
        <taxon>Paenibacillaceae</taxon>
        <taxon>Paenibacillus</taxon>
    </lineage>
</organism>
<dbReference type="GO" id="GO:0051537">
    <property type="term" value="F:2 iron, 2 sulfur cluster binding"/>
    <property type="evidence" value="ECO:0007669"/>
    <property type="project" value="UniProtKB-KW"/>
</dbReference>
<dbReference type="InterPro" id="IPR017941">
    <property type="entry name" value="Rieske_2Fe-2S"/>
</dbReference>
<dbReference type="RefSeq" id="WP_060530823.1">
    <property type="nucleotide sequence ID" value="NZ_CP013023.1"/>
</dbReference>
<evidence type="ECO:0000256" key="1">
    <source>
        <dbReference type="ARBA" id="ARBA00022714"/>
    </source>
</evidence>
<keyword evidence="4" id="KW-0411">Iron-sulfur</keyword>
<name>A0A172ZBL1_9BACL</name>
<proteinExistence type="predicted"/>
<dbReference type="InterPro" id="IPR036922">
    <property type="entry name" value="Rieske_2Fe-2S_sf"/>
</dbReference>
<evidence type="ECO:0000313" key="7">
    <source>
        <dbReference type="EMBL" id="ANF94647.1"/>
    </source>
</evidence>
<keyword evidence="2" id="KW-0479">Metal-binding</keyword>
<dbReference type="Gene3D" id="2.102.10.10">
    <property type="entry name" value="Rieske [2Fe-2S] iron-sulphur domain"/>
    <property type="match status" value="1"/>
</dbReference>
<dbReference type="GO" id="GO:0005737">
    <property type="term" value="C:cytoplasm"/>
    <property type="evidence" value="ECO:0007669"/>
    <property type="project" value="TreeGrafter"/>
</dbReference>
<reference evidence="7 8" key="2">
    <citation type="journal article" date="2016" name="Int. J. Syst. Evol. Microbiol.">
        <title>Paenibacillus bovis sp. nov., isolated from raw yak (Bos grunniens) milk.</title>
        <authorList>
            <person name="Gao C."/>
            <person name="Han J."/>
            <person name="Liu Z."/>
            <person name="Xu X."/>
            <person name="Hang F."/>
            <person name="Wu Z."/>
        </authorList>
    </citation>
    <scope>NUCLEOTIDE SEQUENCE [LARGE SCALE GENOMIC DNA]</scope>
    <source>
        <strain evidence="7 8">BD3526</strain>
    </source>
</reference>
<gene>
    <name evidence="7" type="ORF">AR543_00425</name>
</gene>
<reference evidence="8" key="1">
    <citation type="submission" date="2015-10" db="EMBL/GenBank/DDBJ databases">
        <title>Genome of Paenibacillus bovis sp. nov.</title>
        <authorList>
            <person name="Wu Z."/>
            <person name="Gao C."/>
            <person name="Liu Z."/>
            <person name="Zheng H."/>
        </authorList>
    </citation>
    <scope>NUCLEOTIDE SEQUENCE [LARGE SCALE GENOMIC DNA]</scope>
    <source>
        <strain evidence="8">BD3526</strain>
    </source>
</reference>
<dbReference type="AlphaFoldDB" id="A0A172ZBL1"/>
<dbReference type="OrthoDB" id="9767869at2"/>
<dbReference type="GO" id="GO:0016020">
    <property type="term" value="C:membrane"/>
    <property type="evidence" value="ECO:0007669"/>
    <property type="project" value="InterPro"/>
</dbReference>
<dbReference type="SUPFAM" id="SSF51971">
    <property type="entry name" value="Nucleotide-binding domain"/>
    <property type="match status" value="1"/>
</dbReference>
<dbReference type="InterPro" id="IPR006076">
    <property type="entry name" value="FAD-dep_OxRdtase"/>
</dbReference>
<dbReference type="InterPro" id="IPR036188">
    <property type="entry name" value="FAD/NAD-bd_sf"/>
</dbReference>
<dbReference type="SUPFAM" id="SSF50022">
    <property type="entry name" value="ISP domain"/>
    <property type="match status" value="1"/>
</dbReference>
<sequence length="522" mass="58875">MKDDTNKDITRKAAETELPDQSYSFWRATTELPSFPPLREELDVEIAVVGAGITGITAAYLLAKEGKQVALFDAGKVLDGTTGYTTAKVTSQHGLIYDHLRKHVDDQSAILYYEAAEEAKRFMQQMVEDNQIDCDWQEETAYVYVESDDKEFKNLEQEMEAYRELGIPGEWVESLPIPLRVKGAIALPGQARFHPLQYLKFLLMEFRVMGGQVYENTMIEEVEDGDRPRLLIQDQEFGVTCDKVVSGSHYPVTDQNGFYFARLQPQRSYTLAIRAETPFEGGMYISADEPKHSLRSATFDGQQYVIVGGKGHRTGQEEETTMHYADLETFSGMLLGIKDIPYRWSAQDLYSLDRMPCIGYVTSDKPNILVGTAYAKWGMTSGTLAAIMMTDMIMGRENRYTDLFSPSRKMPLLERIKTAVSHNATVAKELVTGKLDFNRRKADDLEPDQGAIIWHHGKRTGAYRDPDGKLHVVDTTCTHMGCEVGWNEAERSWDCPCHGGRFSYTGEVLEGPPTEPLKQIKS</sequence>
<dbReference type="InterPro" id="IPR038010">
    <property type="entry name" value="YhfW_C"/>
</dbReference>
<dbReference type="GO" id="GO:0016705">
    <property type="term" value="F:oxidoreductase activity, acting on paired donors, with incorporation or reduction of molecular oxygen"/>
    <property type="evidence" value="ECO:0007669"/>
    <property type="project" value="UniProtKB-ARBA"/>
</dbReference>
<evidence type="ECO:0000313" key="8">
    <source>
        <dbReference type="Proteomes" id="UP000078148"/>
    </source>
</evidence>
<dbReference type="PROSITE" id="PS51296">
    <property type="entry name" value="RIESKE"/>
    <property type="match status" value="1"/>
</dbReference>
<dbReference type="Pfam" id="PF01266">
    <property type="entry name" value="DAO"/>
    <property type="match status" value="1"/>
</dbReference>
<dbReference type="GO" id="GO:0046872">
    <property type="term" value="F:metal ion binding"/>
    <property type="evidence" value="ECO:0007669"/>
    <property type="project" value="UniProtKB-KW"/>
</dbReference>
<dbReference type="STRING" id="1616788.AR543_00425"/>
<keyword evidence="5" id="KW-1015">Disulfide bond</keyword>
<evidence type="ECO:0000256" key="2">
    <source>
        <dbReference type="ARBA" id="ARBA00022723"/>
    </source>
</evidence>
<keyword evidence="8" id="KW-1185">Reference proteome</keyword>
<protein>
    <submittedName>
        <fullName evidence="7">(2Fe-2S)-binding protein</fullName>
    </submittedName>
</protein>
<dbReference type="GO" id="GO:0004497">
    <property type="term" value="F:monooxygenase activity"/>
    <property type="evidence" value="ECO:0007669"/>
    <property type="project" value="UniProtKB-ARBA"/>
</dbReference>
<keyword evidence="3" id="KW-0408">Iron</keyword>
<evidence type="ECO:0000256" key="3">
    <source>
        <dbReference type="ARBA" id="ARBA00023004"/>
    </source>
</evidence>